<keyword evidence="9" id="KW-1185">Reference proteome</keyword>
<dbReference type="RefSeq" id="XP_011031383.1">
    <property type="nucleotide sequence ID" value="XM_011033081.1"/>
</dbReference>
<comment type="similarity">
    <text evidence="2 6">Belongs to the UDP-glycosyltransferase family.</text>
</comment>
<dbReference type="InterPro" id="IPR035595">
    <property type="entry name" value="UDP_glycos_trans_CS"/>
</dbReference>
<sequence>MPSPSASRVVIFPFMAQGHTLPLLDLSKALSRQQIKVTIITTPSNAKSIAKCVPSHPDIHLHEIPFPTIDGLPKGCENTSQLPSLEFLLPFLHATKQLQKPFEEVLETMIKSNAPPLCVISDFFLGFTLASCQALGVPRLVFHGMSALSMTISKSSWVNASQINSLSMLDPVVLPGMKLPFTLTKADLPAETLNSSNHDDPMSQFIGEVGWADVNSWGIIINSFEELEKDHIPFFESFYLNGAKAWCLGPLFLYDKIDGLDKSINQDQNPSMSTQWLDEQSTPDSVIYVSFGTQADVSDSQLDEVAFGLEESGFPFVWVVRSKAWSLPSGMEEKIKDRGLIVSEWVDQRQILSHRAIGGFLSHCGWNSVLESVVAGVPILAWPMIAEQSLNAKLIVDGLGAGLGVKRVQNQGSEILVSRQAISEGVKELMGGQKGTSARERAEALGRVARRAVQKDGSSHDTLSKLIDQLRAYYSRRSKNCAC</sequence>
<organism evidence="9 10">
    <name type="scientific">Populus euphratica</name>
    <name type="common">Euphrates poplar</name>
    <dbReference type="NCBI Taxonomy" id="75702"/>
    <lineage>
        <taxon>Eukaryota</taxon>
        <taxon>Viridiplantae</taxon>
        <taxon>Streptophyta</taxon>
        <taxon>Embryophyta</taxon>
        <taxon>Tracheophyta</taxon>
        <taxon>Spermatophyta</taxon>
        <taxon>Magnoliopsida</taxon>
        <taxon>eudicotyledons</taxon>
        <taxon>Gunneridae</taxon>
        <taxon>Pentapetalae</taxon>
        <taxon>rosids</taxon>
        <taxon>fabids</taxon>
        <taxon>Malpighiales</taxon>
        <taxon>Salicaceae</taxon>
        <taxon>Saliceae</taxon>
        <taxon>Populus</taxon>
    </lineage>
</organism>
<dbReference type="PANTHER" id="PTHR48047">
    <property type="entry name" value="GLYCOSYLTRANSFERASE"/>
    <property type="match status" value="1"/>
</dbReference>
<dbReference type="FunFam" id="3.40.50.2000:FF:000107">
    <property type="entry name" value="Glycosyltransferase"/>
    <property type="match status" value="1"/>
</dbReference>
<comment type="catalytic activity">
    <reaction evidence="5">
        <text>an anthocyanidin + UDP-alpha-D-glucose + H(+) = an anthocyanidin 3-O-beta-D-glucoside + UDP</text>
        <dbReference type="Rhea" id="RHEA:20093"/>
        <dbReference type="ChEBI" id="CHEBI:15378"/>
        <dbReference type="ChEBI" id="CHEBI:16307"/>
        <dbReference type="ChEBI" id="CHEBI:58223"/>
        <dbReference type="ChEBI" id="CHEBI:58885"/>
        <dbReference type="ChEBI" id="CHEBI:143576"/>
        <dbReference type="EC" id="2.4.1.115"/>
    </reaction>
</comment>
<evidence type="ECO:0000256" key="4">
    <source>
        <dbReference type="ARBA" id="ARBA00022679"/>
    </source>
</evidence>
<evidence type="ECO:0000259" key="8">
    <source>
        <dbReference type="Pfam" id="PF26168"/>
    </source>
</evidence>
<keyword evidence="3 6" id="KW-0328">Glycosyltransferase</keyword>
<evidence type="ECO:0000313" key="10">
    <source>
        <dbReference type="RefSeq" id="XP_011031383.1"/>
    </source>
</evidence>
<dbReference type="KEGG" id="peu:105130525"/>
<name>A0AAJ6UK47_POPEU</name>
<dbReference type="Pfam" id="PF00201">
    <property type="entry name" value="UDPGT"/>
    <property type="match status" value="1"/>
</dbReference>
<dbReference type="Gene3D" id="3.40.50.2000">
    <property type="entry name" value="Glycogen Phosphorylase B"/>
    <property type="match status" value="2"/>
</dbReference>
<keyword evidence="4 6" id="KW-0808">Transferase</keyword>
<dbReference type="SUPFAM" id="SSF53756">
    <property type="entry name" value="UDP-Glycosyltransferase/glycogen phosphorylase"/>
    <property type="match status" value="1"/>
</dbReference>
<dbReference type="InterPro" id="IPR002213">
    <property type="entry name" value="UDP_glucos_trans"/>
</dbReference>
<dbReference type="FunFam" id="3.40.50.2000:FF:000435">
    <property type="entry name" value="Glycosyltransferase"/>
    <property type="match status" value="1"/>
</dbReference>
<accession>A0AAJ6UK47</accession>
<reference evidence="10" key="1">
    <citation type="submission" date="2025-08" db="UniProtKB">
        <authorList>
            <consortium name="RefSeq"/>
        </authorList>
    </citation>
    <scope>IDENTIFICATION</scope>
</reference>
<dbReference type="EC" id="2.4.1.-" evidence="7"/>
<dbReference type="PROSITE" id="PS00375">
    <property type="entry name" value="UDPGT"/>
    <property type="match status" value="1"/>
</dbReference>
<proteinExistence type="inferred from homology"/>
<dbReference type="Proteomes" id="UP000694918">
    <property type="component" value="Unplaced"/>
</dbReference>
<protein>
    <recommendedName>
        <fullName evidence="7">Glycosyltransferase</fullName>
        <ecNumber evidence="7">2.4.1.-</ecNumber>
    </recommendedName>
</protein>
<dbReference type="InterPro" id="IPR058980">
    <property type="entry name" value="Glyco_transf_N"/>
</dbReference>
<dbReference type="GO" id="GO:0047213">
    <property type="term" value="F:anthocyanidin 3-O-glucosyltransferase activity"/>
    <property type="evidence" value="ECO:0007669"/>
    <property type="project" value="UniProtKB-EC"/>
</dbReference>
<evidence type="ECO:0000256" key="6">
    <source>
        <dbReference type="RuleBase" id="RU003718"/>
    </source>
</evidence>
<dbReference type="CDD" id="cd03784">
    <property type="entry name" value="GT1_Gtf-like"/>
    <property type="match status" value="1"/>
</dbReference>
<evidence type="ECO:0000256" key="2">
    <source>
        <dbReference type="ARBA" id="ARBA00009995"/>
    </source>
</evidence>
<dbReference type="AlphaFoldDB" id="A0AAJ6UK47"/>
<dbReference type="GeneID" id="105130525"/>
<dbReference type="Pfam" id="PF26168">
    <property type="entry name" value="Glyco_transf_N"/>
    <property type="match status" value="1"/>
</dbReference>
<dbReference type="PANTHER" id="PTHR48047:SF185">
    <property type="entry name" value="GLYCOSYLTRANSFERASE"/>
    <property type="match status" value="1"/>
</dbReference>
<comment type="pathway">
    <text evidence="1">Pigment biosynthesis; anthocyanin biosynthesis.</text>
</comment>
<evidence type="ECO:0000256" key="7">
    <source>
        <dbReference type="RuleBase" id="RU362057"/>
    </source>
</evidence>
<gene>
    <name evidence="10" type="primary">LOC105130525</name>
</gene>
<evidence type="ECO:0000313" key="9">
    <source>
        <dbReference type="Proteomes" id="UP000694918"/>
    </source>
</evidence>
<evidence type="ECO:0000256" key="3">
    <source>
        <dbReference type="ARBA" id="ARBA00022676"/>
    </source>
</evidence>
<evidence type="ECO:0000256" key="5">
    <source>
        <dbReference type="ARBA" id="ARBA00047606"/>
    </source>
</evidence>
<feature type="domain" description="Glycosyltransferase N-terminal" evidence="8">
    <location>
        <begin position="9"/>
        <end position="251"/>
    </location>
</feature>
<evidence type="ECO:0000256" key="1">
    <source>
        <dbReference type="ARBA" id="ARBA00004935"/>
    </source>
</evidence>